<dbReference type="RefSeq" id="WP_169602057.1">
    <property type="nucleotide sequence ID" value="NZ_CP046565.1"/>
</dbReference>
<reference evidence="3" key="1">
    <citation type="submission" date="2019-12" db="EMBL/GenBank/DDBJ databases">
        <authorList>
            <person name="Awala S.I."/>
            <person name="Rhee S.K."/>
        </authorList>
    </citation>
    <scope>NUCLEOTIDE SEQUENCE [LARGE SCALE GENOMIC DNA]</scope>
    <source>
        <strain evidence="3">IM1</strain>
    </source>
</reference>
<dbReference type="KEGG" id="metu:GNH96_02710"/>
<feature type="compositionally biased region" description="Low complexity" evidence="1">
    <location>
        <begin position="55"/>
        <end position="64"/>
    </location>
</feature>
<name>A0A858Q5H3_9GAMM</name>
<accession>A0A858Q5H3</accession>
<evidence type="ECO:0000313" key="2">
    <source>
        <dbReference type="EMBL" id="QJD28986.1"/>
    </source>
</evidence>
<feature type="region of interest" description="Disordered" evidence="1">
    <location>
        <begin position="55"/>
        <end position="77"/>
    </location>
</feature>
<organism evidence="2 3">
    <name type="scientific">Methylococcus geothermalis</name>
    <dbReference type="NCBI Taxonomy" id="2681310"/>
    <lineage>
        <taxon>Bacteria</taxon>
        <taxon>Pseudomonadati</taxon>
        <taxon>Pseudomonadota</taxon>
        <taxon>Gammaproteobacteria</taxon>
        <taxon>Methylococcales</taxon>
        <taxon>Methylococcaceae</taxon>
        <taxon>Methylococcus</taxon>
    </lineage>
</organism>
<dbReference type="Proteomes" id="UP000503004">
    <property type="component" value="Chromosome"/>
</dbReference>
<protein>
    <submittedName>
        <fullName evidence="2">DUF1840 family protein</fullName>
    </submittedName>
</protein>
<gene>
    <name evidence="2" type="ORF">GNH96_02710</name>
</gene>
<evidence type="ECO:0000313" key="3">
    <source>
        <dbReference type="Proteomes" id="UP000503004"/>
    </source>
</evidence>
<dbReference type="EMBL" id="CP046565">
    <property type="protein sequence ID" value="QJD28986.1"/>
    <property type="molecule type" value="Genomic_DNA"/>
</dbReference>
<keyword evidence="3" id="KW-1185">Reference proteome</keyword>
<evidence type="ECO:0000256" key="1">
    <source>
        <dbReference type="SAM" id="MobiDB-lite"/>
    </source>
</evidence>
<dbReference type="AlphaFoldDB" id="A0A858Q5H3"/>
<sequence>MLITFESKVGRVTLFGDVALRLLKMMGNSGTVPGALLARDIPEALDRLEAALAEAEAARPPAQASTSPEDDDEEKEDRLSLRVRAFPLIGLFKDALKHDCDVLWEQEGEAPLKF</sequence>
<dbReference type="InterPro" id="IPR014991">
    <property type="entry name" value="DUF1840"/>
</dbReference>
<dbReference type="Pfam" id="PF08895">
    <property type="entry name" value="DUF1840"/>
    <property type="match status" value="1"/>
</dbReference>
<proteinExistence type="predicted"/>